<dbReference type="InterPro" id="IPR003598">
    <property type="entry name" value="Ig_sub2"/>
</dbReference>
<evidence type="ECO:0000259" key="8">
    <source>
        <dbReference type="SMART" id="SM00409"/>
    </source>
</evidence>
<reference evidence="9" key="2">
    <citation type="submission" date="2025-08" db="UniProtKB">
        <authorList>
            <consortium name="Ensembl"/>
        </authorList>
    </citation>
    <scope>IDENTIFICATION</scope>
</reference>
<dbReference type="OrthoDB" id="6159398at2759"/>
<dbReference type="GO" id="GO:0005737">
    <property type="term" value="C:cytoplasm"/>
    <property type="evidence" value="ECO:0007669"/>
    <property type="project" value="UniProtKB-SubCell"/>
</dbReference>
<evidence type="ECO:0000259" key="7">
    <source>
        <dbReference type="SMART" id="SM00408"/>
    </source>
</evidence>
<dbReference type="InterPro" id="IPR013783">
    <property type="entry name" value="Ig-like_fold"/>
</dbReference>
<dbReference type="SMART" id="SM00408">
    <property type="entry name" value="IGc2"/>
    <property type="match status" value="3"/>
</dbReference>
<dbReference type="AlphaFoldDB" id="A0A8C9W073"/>
<dbReference type="InterPro" id="IPR003599">
    <property type="entry name" value="Ig_sub"/>
</dbReference>
<dbReference type="InterPro" id="IPR036179">
    <property type="entry name" value="Ig-like_dom_sf"/>
</dbReference>
<keyword evidence="10" id="KW-1185">Reference proteome</keyword>
<feature type="domain" description="Immunoglobulin subtype 2" evidence="7">
    <location>
        <begin position="169"/>
        <end position="236"/>
    </location>
</feature>
<evidence type="ECO:0000256" key="5">
    <source>
        <dbReference type="ARBA" id="ARBA00023157"/>
    </source>
</evidence>
<evidence type="ECO:0008006" key="11">
    <source>
        <dbReference type="Google" id="ProtNLM"/>
    </source>
</evidence>
<organism evidence="9 10">
    <name type="scientific">Scleropages formosus</name>
    <name type="common">Asian bonytongue</name>
    <name type="synonym">Osteoglossum formosum</name>
    <dbReference type="NCBI Taxonomy" id="113540"/>
    <lineage>
        <taxon>Eukaryota</taxon>
        <taxon>Metazoa</taxon>
        <taxon>Chordata</taxon>
        <taxon>Craniata</taxon>
        <taxon>Vertebrata</taxon>
        <taxon>Euteleostomi</taxon>
        <taxon>Actinopterygii</taxon>
        <taxon>Neopterygii</taxon>
        <taxon>Teleostei</taxon>
        <taxon>Osteoglossocephala</taxon>
        <taxon>Osteoglossomorpha</taxon>
        <taxon>Osteoglossiformes</taxon>
        <taxon>Osteoglossidae</taxon>
        <taxon>Scleropages</taxon>
    </lineage>
</organism>
<evidence type="ECO:0000256" key="4">
    <source>
        <dbReference type="ARBA" id="ARBA00022737"/>
    </source>
</evidence>
<dbReference type="GO" id="GO:0007156">
    <property type="term" value="P:homophilic cell adhesion via plasma membrane adhesion molecules"/>
    <property type="evidence" value="ECO:0007669"/>
    <property type="project" value="TreeGrafter"/>
</dbReference>
<feature type="domain" description="Immunoglobulin" evidence="8">
    <location>
        <begin position="354"/>
        <end position="441"/>
    </location>
</feature>
<accession>A0A8C9W073</accession>
<dbReference type="GeneTree" id="ENSGT01110000267173"/>
<proteinExistence type="predicted"/>
<dbReference type="Pfam" id="PF07679">
    <property type="entry name" value="I-set"/>
    <property type="match status" value="3"/>
</dbReference>
<dbReference type="Gene3D" id="2.60.40.10">
    <property type="entry name" value="Immunoglobulins"/>
    <property type="match status" value="3"/>
</dbReference>
<name>A0A8C9W073_SCLFO</name>
<dbReference type="InterPro" id="IPR013098">
    <property type="entry name" value="Ig_I-set"/>
</dbReference>
<keyword evidence="2" id="KW-0963">Cytoplasm</keyword>
<dbReference type="InterPro" id="IPR050958">
    <property type="entry name" value="Cell_Adh-Cytoskel_Orgn"/>
</dbReference>
<protein>
    <recommendedName>
        <fullName evidence="11">Titin-like</fullName>
    </recommendedName>
</protein>
<sequence length="443" mass="48383">METKKSFQKKEVDSSAITSLKYAKALQTEAQKEAVSASHKKTEVKEQIVKKEIFYEEVQSYTEVKASHTEVTMQEGQSLTLKANIPGASTVRWILNGEELINSGEYRYGVSGNDHTLTIKNVSQREEGIITCEAKTEEGIVKCQFDTTVTSKRANAPSFLVQPKSQNVNEGQNVIFTCEITGDPTPEIEWLKNNVLVCLSSKLKLSRSKNVYTLEIKEASISDSGKYTVKAKNMYGQCSATASLNVLALVEEPTKMIVLEKSATAASVHEGFSTKAVHMATSMQEASFRSSSMAEVKIESMSATSMSSMTSESMVAMSSSSRMEMSSHSHIEGSSLRTIKHSHQGSPPKIEALPEDISIEKGKVLTISCAFSGDPVPEIEWTRSGRTLPSAEDSGRFHVETAEDLTTLIITNVKEKDAGAYTLKLSNELGSDTATVNISIRSL</sequence>
<evidence type="ECO:0000256" key="3">
    <source>
        <dbReference type="ARBA" id="ARBA00022729"/>
    </source>
</evidence>
<evidence type="ECO:0000256" key="2">
    <source>
        <dbReference type="ARBA" id="ARBA00022490"/>
    </source>
</evidence>
<keyword evidence="3" id="KW-0732">Signal</keyword>
<keyword evidence="5" id="KW-1015">Disulfide bond</keyword>
<dbReference type="GO" id="GO:0005886">
    <property type="term" value="C:plasma membrane"/>
    <property type="evidence" value="ECO:0007669"/>
    <property type="project" value="TreeGrafter"/>
</dbReference>
<evidence type="ECO:0000313" key="10">
    <source>
        <dbReference type="Proteomes" id="UP000694397"/>
    </source>
</evidence>
<dbReference type="FunFam" id="2.60.40.10:FF:000031">
    <property type="entry name" value="Myosin-binding protein C, slow type"/>
    <property type="match status" value="1"/>
</dbReference>
<evidence type="ECO:0000256" key="1">
    <source>
        <dbReference type="ARBA" id="ARBA00004496"/>
    </source>
</evidence>
<evidence type="ECO:0000313" key="9">
    <source>
        <dbReference type="Ensembl" id="ENSSFOP00015066986.1"/>
    </source>
</evidence>
<dbReference type="PANTHER" id="PTHR45080">
    <property type="entry name" value="CONTACTIN 5"/>
    <property type="match status" value="1"/>
</dbReference>
<keyword evidence="4" id="KW-0677">Repeat</keyword>
<reference evidence="9 10" key="1">
    <citation type="submission" date="2019-04" db="EMBL/GenBank/DDBJ databases">
        <authorList>
            <consortium name="Wellcome Sanger Institute Data Sharing"/>
        </authorList>
    </citation>
    <scope>NUCLEOTIDE SEQUENCE [LARGE SCALE GENOMIC DNA]</scope>
</reference>
<evidence type="ECO:0000256" key="6">
    <source>
        <dbReference type="ARBA" id="ARBA00023319"/>
    </source>
</evidence>
<feature type="domain" description="Immunoglobulin" evidence="8">
    <location>
        <begin position="163"/>
        <end position="247"/>
    </location>
</feature>
<feature type="domain" description="Immunoglobulin subtype 2" evidence="7">
    <location>
        <begin position="74"/>
        <end position="139"/>
    </location>
</feature>
<reference evidence="9" key="3">
    <citation type="submission" date="2025-09" db="UniProtKB">
        <authorList>
            <consortium name="Ensembl"/>
        </authorList>
    </citation>
    <scope>IDENTIFICATION</scope>
</reference>
<dbReference type="SUPFAM" id="SSF48726">
    <property type="entry name" value="Immunoglobulin"/>
    <property type="match status" value="3"/>
</dbReference>
<dbReference type="Proteomes" id="UP000694397">
    <property type="component" value="Chromosome 21"/>
</dbReference>
<dbReference type="PANTHER" id="PTHR45080:SF8">
    <property type="entry name" value="IG-LIKE DOMAIN-CONTAINING PROTEIN"/>
    <property type="match status" value="1"/>
</dbReference>
<dbReference type="SMART" id="SM00409">
    <property type="entry name" value="IG"/>
    <property type="match status" value="3"/>
</dbReference>
<dbReference type="Ensembl" id="ENSSFOT00015055607.1">
    <property type="protein sequence ID" value="ENSSFOP00015066986.1"/>
    <property type="gene ID" value="ENSSFOG00015030560.1"/>
</dbReference>
<feature type="domain" description="Immunoglobulin" evidence="8">
    <location>
        <begin position="68"/>
        <end position="150"/>
    </location>
</feature>
<keyword evidence="6" id="KW-0393">Immunoglobulin domain</keyword>
<comment type="subcellular location">
    <subcellularLocation>
        <location evidence="1">Cytoplasm</location>
    </subcellularLocation>
</comment>
<dbReference type="FunFam" id="2.60.40.10:FF:001476">
    <property type="entry name" value="titin isoform X1"/>
    <property type="match status" value="1"/>
</dbReference>
<feature type="domain" description="Immunoglobulin subtype 2" evidence="7">
    <location>
        <begin position="360"/>
        <end position="430"/>
    </location>
</feature>
<dbReference type="FunFam" id="2.60.40.10:FF:000425">
    <property type="entry name" value="Myosin light chain kinase"/>
    <property type="match status" value="1"/>
</dbReference>